<dbReference type="GO" id="GO:0000155">
    <property type="term" value="F:phosphorelay sensor kinase activity"/>
    <property type="evidence" value="ECO:0007669"/>
    <property type="project" value="InterPro"/>
</dbReference>
<dbReference type="InterPro" id="IPR011006">
    <property type="entry name" value="CheY-like_superfamily"/>
</dbReference>
<dbReference type="InterPro" id="IPR003594">
    <property type="entry name" value="HATPase_dom"/>
</dbReference>
<feature type="domain" description="Response regulatory" evidence="9">
    <location>
        <begin position="1322"/>
        <end position="1443"/>
    </location>
</feature>
<gene>
    <name evidence="12" type="ORF">NE630_08520</name>
</gene>
<dbReference type="InterPro" id="IPR036097">
    <property type="entry name" value="HisK_dim/P_sf"/>
</dbReference>
<keyword evidence="5" id="KW-0418">Kinase</keyword>
<reference evidence="12 13" key="1">
    <citation type="submission" date="2022-06" db="EMBL/GenBank/DDBJ databases">
        <title>Isolation of gut microbiota from human fecal samples.</title>
        <authorList>
            <person name="Pamer E.G."/>
            <person name="Barat B."/>
            <person name="Waligurski E."/>
            <person name="Medina S."/>
            <person name="Paddock L."/>
            <person name="Mostad J."/>
        </authorList>
    </citation>
    <scope>NUCLEOTIDE SEQUENCE [LARGE SCALE GENOMIC DNA]</scope>
    <source>
        <strain evidence="12 13">DFI.9.90</strain>
    </source>
</reference>
<dbReference type="SMART" id="SM00387">
    <property type="entry name" value="HATPase_c"/>
    <property type="match status" value="1"/>
</dbReference>
<evidence type="ECO:0000256" key="4">
    <source>
        <dbReference type="ARBA" id="ARBA00022679"/>
    </source>
</evidence>
<name>A0AAW5K9D6_9BACT</name>
<dbReference type="PRINTS" id="PR00344">
    <property type="entry name" value="BCTRLSENSOR"/>
</dbReference>
<dbReference type="PANTHER" id="PTHR43047">
    <property type="entry name" value="TWO-COMPONENT HISTIDINE PROTEIN KINASE"/>
    <property type="match status" value="1"/>
</dbReference>
<dbReference type="CDD" id="cd17546">
    <property type="entry name" value="REC_hyHK_CKI1_RcsC-like"/>
    <property type="match status" value="1"/>
</dbReference>
<evidence type="ECO:0000256" key="7">
    <source>
        <dbReference type="SAM" id="Coils"/>
    </source>
</evidence>
<evidence type="ECO:0000313" key="13">
    <source>
        <dbReference type="Proteomes" id="UP001205919"/>
    </source>
</evidence>
<dbReference type="SMART" id="SM00086">
    <property type="entry name" value="PAC"/>
    <property type="match status" value="5"/>
</dbReference>
<dbReference type="InterPro" id="IPR036890">
    <property type="entry name" value="HATPase_C_sf"/>
</dbReference>
<dbReference type="Proteomes" id="UP001205919">
    <property type="component" value="Unassembled WGS sequence"/>
</dbReference>
<comment type="catalytic activity">
    <reaction evidence="1">
        <text>ATP + protein L-histidine = ADP + protein N-phospho-L-histidine.</text>
        <dbReference type="EC" id="2.7.13.3"/>
    </reaction>
</comment>
<feature type="domain" description="PAS" evidence="10">
    <location>
        <begin position="520"/>
        <end position="596"/>
    </location>
</feature>
<feature type="domain" description="PAC" evidence="11">
    <location>
        <begin position="729"/>
        <end position="780"/>
    </location>
</feature>
<dbReference type="PROSITE" id="PS50113">
    <property type="entry name" value="PAC"/>
    <property type="match status" value="1"/>
</dbReference>
<evidence type="ECO:0000256" key="2">
    <source>
        <dbReference type="ARBA" id="ARBA00012438"/>
    </source>
</evidence>
<dbReference type="PROSITE" id="PS50112">
    <property type="entry name" value="PAS"/>
    <property type="match status" value="1"/>
</dbReference>
<dbReference type="Gene3D" id="3.30.565.10">
    <property type="entry name" value="Histidine kinase-like ATPase, C-terminal domain"/>
    <property type="match status" value="1"/>
</dbReference>
<dbReference type="Pfam" id="PF08447">
    <property type="entry name" value="PAS_3"/>
    <property type="match status" value="4"/>
</dbReference>
<dbReference type="Pfam" id="PF02518">
    <property type="entry name" value="HATPase_c"/>
    <property type="match status" value="1"/>
</dbReference>
<organism evidence="12 13">
    <name type="scientific">Cloacibacillus evryensis</name>
    <dbReference type="NCBI Taxonomy" id="508460"/>
    <lineage>
        <taxon>Bacteria</taxon>
        <taxon>Thermotogati</taxon>
        <taxon>Synergistota</taxon>
        <taxon>Synergistia</taxon>
        <taxon>Synergistales</taxon>
        <taxon>Synergistaceae</taxon>
        <taxon>Cloacibacillus</taxon>
    </lineage>
</organism>
<evidence type="ECO:0000259" key="8">
    <source>
        <dbReference type="PROSITE" id="PS50109"/>
    </source>
</evidence>
<dbReference type="InterPro" id="IPR000700">
    <property type="entry name" value="PAS-assoc_C"/>
</dbReference>
<proteinExistence type="predicted"/>
<feature type="modified residue" description="4-aspartylphosphate" evidence="6">
    <location>
        <position position="1374"/>
    </location>
</feature>
<dbReference type="SUPFAM" id="SSF55874">
    <property type="entry name" value="ATPase domain of HSP90 chaperone/DNA topoisomerase II/histidine kinase"/>
    <property type="match status" value="1"/>
</dbReference>
<dbReference type="EMBL" id="JANFYT010000015">
    <property type="protein sequence ID" value="MCQ4814468.1"/>
    <property type="molecule type" value="Genomic_DNA"/>
</dbReference>
<evidence type="ECO:0000259" key="10">
    <source>
        <dbReference type="PROSITE" id="PS50112"/>
    </source>
</evidence>
<dbReference type="PANTHER" id="PTHR43047:SF64">
    <property type="entry name" value="HISTIDINE KINASE CONTAINING CHEY-HOMOLOGOUS RECEIVER DOMAIN AND PAS DOMAIN-RELATED"/>
    <property type="match status" value="1"/>
</dbReference>
<keyword evidence="13" id="KW-1185">Reference proteome</keyword>
<dbReference type="InterPro" id="IPR004358">
    <property type="entry name" value="Sig_transdc_His_kin-like_C"/>
</dbReference>
<keyword evidence="4" id="KW-0808">Transferase</keyword>
<evidence type="ECO:0000313" key="12">
    <source>
        <dbReference type="EMBL" id="MCQ4814468.1"/>
    </source>
</evidence>
<dbReference type="InterPro" id="IPR013655">
    <property type="entry name" value="PAS_fold_3"/>
</dbReference>
<dbReference type="CDD" id="cd00130">
    <property type="entry name" value="PAS"/>
    <property type="match status" value="3"/>
</dbReference>
<accession>A0AAW5K9D6</accession>
<dbReference type="InterPro" id="IPR000014">
    <property type="entry name" value="PAS"/>
</dbReference>
<protein>
    <recommendedName>
        <fullName evidence="2">histidine kinase</fullName>
        <ecNumber evidence="2">2.7.13.3</ecNumber>
    </recommendedName>
</protein>
<dbReference type="SUPFAM" id="SSF55785">
    <property type="entry name" value="PYP-like sensor domain (PAS domain)"/>
    <property type="match status" value="5"/>
</dbReference>
<dbReference type="SMART" id="SM00091">
    <property type="entry name" value="PAS"/>
    <property type="match status" value="5"/>
</dbReference>
<dbReference type="RefSeq" id="WP_008711076.1">
    <property type="nucleotide sequence ID" value="NZ_CABKQM010000006.1"/>
</dbReference>
<dbReference type="Gene3D" id="1.10.287.130">
    <property type="match status" value="1"/>
</dbReference>
<dbReference type="SMART" id="SM00448">
    <property type="entry name" value="REC"/>
    <property type="match status" value="1"/>
</dbReference>
<dbReference type="Gene3D" id="3.40.50.2300">
    <property type="match status" value="1"/>
</dbReference>
<keyword evidence="7" id="KW-0175">Coiled coil</keyword>
<dbReference type="PROSITE" id="PS50110">
    <property type="entry name" value="RESPONSE_REGULATORY"/>
    <property type="match status" value="1"/>
</dbReference>
<feature type="coiled-coil region" evidence="7">
    <location>
        <begin position="768"/>
        <end position="795"/>
    </location>
</feature>
<evidence type="ECO:0000256" key="6">
    <source>
        <dbReference type="PROSITE-ProRule" id="PRU00169"/>
    </source>
</evidence>
<dbReference type="InterPro" id="IPR005467">
    <property type="entry name" value="His_kinase_dom"/>
</dbReference>
<evidence type="ECO:0000256" key="5">
    <source>
        <dbReference type="ARBA" id="ARBA00022777"/>
    </source>
</evidence>
<evidence type="ECO:0000259" key="9">
    <source>
        <dbReference type="PROSITE" id="PS50110"/>
    </source>
</evidence>
<dbReference type="Gene3D" id="3.30.450.20">
    <property type="entry name" value="PAS domain"/>
    <property type="match status" value="5"/>
</dbReference>
<keyword evidence="3 6" id="KW-0597">Phosphoprotein</keyword>
<dbReference type="SUPFAM" id="SSF52172">
    <property type="entry name" value="CheY-like"/>
    <property type="match status" value="1"/>
</dbReference>
<evidence type="ECO:0000256" key="3">
    <source>
        <dbReference type="ARBA" id="ARBA00022553"/>
    </source>
</evidence>
<dbReference type="InterPro" id="IPR003661">
    <property type="entry name" value="HisK_dim/P_dom"/>
</dbReference>
<dbReference type="InterPro" id="IPR001610">
    <property type="entry name" value="PAC"/>
</dbReference>
<dbReference type="Pfam" id="PF13426">
    <property type="entry name" value="PAS_9"/>
    <property type="match status" value="1"/>
</dbReference>
<sequence>MDGQKTISPLALLERFCVNDFCRRDAEGSLACLSKDVYWCGTSSNEDIHNICEARAYLEREIASRPAPYEMAFSGEDEETTPEGAGCASAKLTLTGEGRSAAGRVSIACILEDGTARIRCLHMSMIDSFEKEAAAPSWGYAGEDGPKPLYDFVNSSLHGGMLGGYLDEPDMPFYFINEQLLNYLGYERRGEFLAATGGKIANRVHPDERAAVMGSLFAQMESSDEYLLAPYRMLKKDGGFIWVTENGKRITAGDGRPAAVCLCIDVSAVVEAQERLRHGKKEMENILNSIPGGVAIYKVSDRFDTVYFSDGVPSLSGHTVEEYHELIKRDAAEMVYAADTERVVSAIREGLAKDTPIDITFRKRHTNGALIWVHLQGKKIGESDGFPLMHAVFHNISRETELYRDILNENNTIIQVSDLETREVLYANRAAAEFSGNPEGDFSGRLCYEFMMHRDSPCSFCHVPQLTKDNFLEAEQYLASKDRWYSVKGKLIEWNGRSAAVEYVSDITDSKRLHQRLETEKSSLENIINSIPSGICVYRLNGGVVELAAANSTIGDMLGVTREGLKDNISADIFRNIHPDDAALLKEKMAEARGGARRMECAYRLRSNATGEYRWVYHSANFIPEPDGSQTAYVCYTDISAQKAAEDKLKRQAEYLQRLYDTMPCGISQYSVNDLGGAKPYHYVNRRGREIYGVSEANKDRLAYARVHPDDRDEYTKMLKNVIANGEASSYELRFIRRDGGIFWISGIIERITDIAGNDIYQSVYNDITELKEAQLRAEEEYQLLSRRYDEELNNLKDVSGDHVSIMRINITKDVVEDLVDIHDGSIPFHCGMSAAEIVENMGPFFVSEESKAAFLDKIDYGNLIREFELGNNRLTFEQPFIDREGNLLWMELQITVRKHPDSGDLIAFFCERDITTRKQLADTFKMVVAQDYDAVIRLDGRHNRYELFVSEPSEGEPPACGANDYRRDIALYAERFIVPEDRERALREMEYADIVPRLERQDVYQVLFDTRDASGARCRKSIKYSYIDRQNQILLMTRQDITDAVAAEKRAKDEIAAALKRAELASLAKGEFLARMSHEMRTPMNAIMGMTALLQDVLGDREAEEDYIGKINSSSRFMLALINDVLDMAKIESGEFLLYPSRYEYKEFAGAIEAMIEPLCRRKGVEFVFDGNWPAAAVWVDKVRINQIFLNLLSNAVKFTPAGGRVEYRMPKADIRGGRVCCDYIIRDNGIGMSKEFQTRLFEPFMQENAAAGIGSRGTGLGLAIAKSIVDKMGGSLDIWSEEGKGTEIRLHLELDIAKDVPEAAAGGERADCAGALNGRRVLIVEDHPLNTEIARKLLEKKGMLVTAAANGAAAVETFVNSQEGCFDAVLMDICMPEMDGLTATKKIRKLPRADAESVPIIAMTANAFDDDRRKSEAAGMNDHLAKPIEPELLYSTLAKAISLYEKSRAGK</sequence>
<dbReference type="CDD" id="cd00082">
    <property type="entry name" value="HisKA"/>
    <property type="match status" value="1"/>
</dbReference>
<dbReference type="Pfam" id="PF00072">
    <property type="entry name" value="Response_reg"/>
    <property type="match status" value="1"/>
</dbReference>
<dbReference type="InterPro" id="IPR035965">
    <property type="entry name" value="PAS-like_dom_sf"/>
</dbReference>
<evidence type="ECO:0000259" key="11">
    <source>
        <dbReference type="PROSITE" id="PS50113"/>
    </source>
</evidence>
<dbReference type="SUPFAM" id="SSF47384">
    <property type="entry name" value="Homodimeric domain of signal transducing histidine kinase"/>
    <property type="match status" value="1"/>
</dbReference>
<dbReference type="Pfam" id="PF00512">
    <property type="entry name" value="HisKA"/>
    <property type="match status" value="1"/>
</dbReference>
<evidence type="ECO:0000256" key="1">
    <source>
        <dbReference type="ARBA" id="ARBA00000085"/>
    </source>
</evidence>
<dbReference type="PROSITE" id="PS50109">
    <property type="entry name" value="HIS_KIN"/>
    <property type="match status" value="1"/>
</dbReference>
<comment type="caution">
    <text evidence="12">The sequence shown here is derived from an EMBL/GenBank/DDBJ whole genome shotgun (WGS) entry which is preliminary data.</text>
</comment>
<dbReference type="EC" id="2.7.13.3" evidence="2"/>
<dbReference type="InterPro" id="IPR001789">
    <property type="entry name" value="Sig_transdc_resp-reg_receiver"/>
</dbReference>
<dbReference type="SMART" id="SM00388">
    <property type="entry name" value="HisKA"/>
    <property type="match status" value="1"/>
</dbReference>
<dbReference type="NCBIfam" id="TIGR00229">
    <property type="entry name" value="sensory_box"/>
    <property type="match status" value="2"/>
</dbReference>
<feature type="domain" description="Histidine kinase" evidence="8">
    <location>
        <begin position="1076"/>
        <end position="1298"/>
    </location>
</feature>